<accession>A0AAW9TKX5</accession>
<name>A0AAW9TKX5_RHIML</name>
<proteinExistence type="predicted"/>
<organism evidence="1 2">
    <name type="scientific">Rhizobium meliloti</name>
    <name type="common">Ensifer meliloti</name>
    <name type="synonym">Sinorhizobium meliloti</name>
    <dbReference type="NCBI Taxonomy" id="382"/>
    <lineage>
        <taxon>Bacteria</taxon>
        <taxon>Pseudomonadati</taxon>
        <taxon>Pseudomonadota</taxon>
        <taxon>Alphaproteobacteria</taxon>
        <taxon>Hyphomicrobiales</taxon>
        <taxon>Rhizobiaceae</taxon>
        <taxon>Sinorhizobium/Ensifer group</taxon>
        <taxon>Sinorhizobium</taxon>
    </lineage>
</organism>
<comment type="caution">
    <text evidence="1">The sequence shown here is derived from an EMBL/GenBank/DDBJ whole genome shotgun (WGS) entry which is preliminary data.</text>
</comment>
<dbReference type="Proteomes" id="UP000429484">
    <property type="component" value="Unassembled WGS sequence"/>
</dbReference>
<dbReference type="EMBL" id="WISR01000082">
    <property type="protein sequence ID" value="MQW32764.1"/>
    <property type="molecule type" value="Genomic_DNA"/>
</dbReference>
<dbReference type="AlphaFoldDB" id="A0AAW9TKX5"/>
<reference evidence="1 2" key="1">
    <citation type="journal article" date="2013" name="Genome Biol.">
        <title>Comparative genomics of the core and accessory genomes of 48 Sinorhizobium strains comprising five genospecies.</title>
        <authorList>
            <person name="Sugawara M."/>
            <person name="Epstein B."/>
            <person name="Badgley B.D."/>
            <person name="Unno T."/>
            <person name="Xu L."/>
            <person name="Reese J."/>
            <person name="Gyaneshwar P."/>
            <person name="Denny R."/>
            <person name="Mudge J."/>
            <person name="Bharti A.K."/>
            <person name="Farmer A.D."/>
            <person name="May G.D."/>
            <person name="Woodward J.E."/>
            <person name="Medigue C."/>
            <person name="Vallenet D."/>
            <person name="Lajus A."/>
            <person name="Rouy Z."/>
            <person name="Martinez-Vaz B."/>
            <person name="Tiffin P."/>
            <person name="Young N.D."/>
            <person name="Sadowsky M.J."/>
        </authorList>
    </citation>
    <scope>NUCLEOTIDE SEQUENCE [LARGE SCALE GENOMIC DNA]</scope>
    <source>
        <strain evidence="1 2">N6B1</strain>
    </source>
</reference>
<protein>
    <recommendedName>
        <fullName evidence="3">Morphogenetic protein</fullName>
    </recommendedName>
</protein>
<evidence type="ECO:0000313" key="2">
    <source>
        <dbReference type="Proteomes" id="UP000429484"/>
    </source>
</evidence>
<dbReference type="RefSeq" id="WP_017271912.1">
    <property type="nucleotide sequence ID" value="NZ_JADZOF010000001.1"/>
</dbReference>
<evidence type="ECO:0000313" key="1">
    <source>
        <dbReference type="EMBL" id="MQW32764.1"/>
    </source>
</evidence>
<evidence type="ECO:0008006" key="3">
    <source>
        <dbReference type="Google" id="ProtNLM"/>
    </source>
</evidence>
<gene>
    <name evidence="1" type="ORF">GHK53_08070</name>
</gene>
<sequence length="211" mass="24266">MADRPILFSGPMVRALLDGRKTQTRRMLKPQPDDILEGQIPRQLRTAIGDRLWVKETWRAHGWHSDCVEIAYAAQRGLVGWSEQHAQIRYPDGDRNAFKYYAPKGPDFWRPSLFMPRWASRLTLIVTDVRVEQLQDIREEDAIAEGADQYSSSTKLSRAFNPDWKGIYREGYAELWNAINGAGSWEANPWVAAYTFTVIKQNIDQIEKVAA</sequence>